<reference evidence="3" key="1">
    <citation type="journal article" date="2019" name="Int. J. Syst. Evol. Microbiol.">
        <title>The Global Catalogue of Microorganisms (GCM) 10K type strain sequencing project: providing services to taxonomists for standard genome sequencing and annotation.</title>
        <authorList>
            <consortium name="The Broad Institute Genomics Platform"/>
            <consortium name="The Broad Institute Genome Sequencing Center for Infectious Disease"/>
            <person name="Wu L."/>
            <person name="Ma J."/>
        </authorList>
    </citation>
    <scope>NUCLEOTIDE SEQUENCE [LARGE SCALE GENOMIC DNA]</scope>
    <source>
        <strain evidence="3">YIM 94188</strain>
    </source>
</reference>
<dbReference type="Proteomes" id="UP001596072">
    <property type="component" value="Unassembled WGS sequence"/>
</dbReference>
<dbReference type="EMBL" id="JBHSNS010000011">
    <property type="protein sequence ID" value="MFC5730911.1"/>
    <property type="molecule type" value="Genomic_DNA"/>
</dbReference>
<gene>
    <name evidence="2" type="ORF">ACFPQB_18465</name>
</gene>
<sequence length="110" mass="11673">MSDAPLPEPEPGSIRADFNQYLQRPAADGPFKDLDVHAQVAADAFAVRHHAAEVISRLACARLAPSTGAAVPCLCAKKSRRARHNHRGHPAPECKYPADGSGRADALRAG</sequence>
<keyword evidence="3" id="KW-1185">Reference proteome</keyword>
<protein>
    <submittedName>
        <fullName evidence="2">Uncharacterized protein</fullName>
    </submittedName>
</protein>
<organism evidence="2 3">
    <name type="scientific">Nocardioides vastitatis</name>
    <dbReference type="NCBI Taxonomy" id="2568655"/>
    <lineage>
        <taxon>Bacteria</taxon>
        <taxon>Bacillati</taxon>
        <taxon>Actinomycetota</taxon>
        <taxon>Actinomycetes</taxon>
        <taxon>Propionibacteriales</taxon>
        <taxon>Nocardioidaceae</taxon>
        <taxon>Nocardioides</taxon>
    </lineage>
</organism>
<dbReference type="RefSeq" id="WP_136432191.1">
    <property type="nucleotide sequence ID" value="NZ_JBHSNS010000011.1"/>
</dbReference>
<evidence type="ECO:0000313" key="2">
    <source>
        <dbReference type="EMBL" id="MFC5730911.1"/>
    </source>
</evidence>
<evidence type="ECO:0000256" key="1">
    <source>
        <dbReference type="SAM" id="MobiDB-lite"/>
    </source>
</evidence>
<feature type="compositionally biased region" description="Basic residues" evidence="1">
    <location>
        <begin position="80"/>
        <end position="89"/>
    </location>
</feature>
<evidence type="ECO:0000313" key="3">
    <source>
        <dbReference type="Proteomes" id="UP001596072"/>
    </source>
</evidence>
<feature type="region of interest" description="Disordered" evidence="1">
    <location>
        <begin position="80"/>
        <end position="110"/>
    </location>
</feature>
<name>A0ABW0ZIS0_9ACTN</name>
<comment type="caution">
    <text evidence="2">The sequence shown here is derived from an EMBL/GenBank/DDBJ whole genome shotgun (WGS) entry which is preliminary data.</text>
</comment>
<accession>A0ABW0ZIS0</accession>
<proteinExistence type="predicted"/>